<evidence type="ECO:0000256" key="8">
    <source>
        <dbReference type="ARBA" id="ARBA00023136"/>
    </source>
</evidence>
<feature type="transmembrane region" description="Helical" evidence="9">
    <location>
        <begin position="216"/>
        <end position="233"/>
    </location>
</feature>
<dbReference type="Pfam" id="PF00999">
    <property type="entry name" value="Na_H_Exchanger"/>
    <property type="match status" value="1"/>
</dbReference>
<evidence type="ECO:0000313" key="13">
    <source>
        <dbReference type="Proteomes" id="UP000199398"/>
    </source>
</evidence>
<sequence length="399" mass="42112">MPQTALVSFAVIVAATTIAPLITDHVKRWIAIPSVVLEILLGILIGPQVLGWAGVDDVMGFVADFGLAMLMFLAGYELKIDEVRGKPIRLASAGWLISLVLGLGFGALVHGWAFASLIIGLALTTTALGTTLPMVRDAGLLPTPLGARVLAVGAAGEFGPIIAVALLFNDQDPARTVLFLLAFGVVAARLLWAAANRRSGRISRLVRTTLGTSVQFAVRLCMVVVVFMLWLAGTLGLDLLLGAFVAGLVVRLFLDAGDPEEGAVVESKIEAIGFGLLIPFFFVVSGMRYDLDALLATPSAIALLPVFLVLFLVIRGLPVLALHHRDLPVRPRWTLALLASAALPLVVVITTIGTEAGLLPTSTASAMVGAGMLSVLIFPLIALRLVRDEQPHPADPELR</sequence>
<evidence type="ECO:0000256" key="7">
    <source>
        <dbReference type="ARBA" id="ARBA00023065"/>
    </source>
</evidence>
<keyword evidence="7" id="KW-0406">Ion transport</keyword>
<evidence type="ECO:0000256" key="4">
    <source>
        <dbReference type="ARBA" id="ARBA00022449"/>
    </source>
</evidence>
<evidence type="ECO:0000313" key="11">
    <source>
        <dbReference type="EMBL" id="RKT81946.1"/>
    </source>
</evidence>
<dbReference type="GO" id="GO:1902600">
    <property type="term" value="P:proton transmembrane transport"/>
    <property type="evidence" value="ECO:0007669"/>
    <property type="project" value="InterPro"/>
</dbReference>
<evidence type="ECO:0000256" key="3">
    <source>
        <dbReference type="ARBA" id="ARBA00022448"/>
    </source>
</evidence>
<reference evidence="11 14" key="2">
    <citation type="submission" date="2018-10" db="EMBL/GenBank/DDBJ databases">
        <title>Sequencing the genomes of 1000 actinobacteria strains.</title>
        <authorList>
            <person name="Klenk H.-P."/>
        </authorList>
    </citation>
    <scope>NUCLEOTIDE SEQUENCE [LARGE SCALE GENOMIC DNA]</scope>
    <source>
        <strain evidence="11 14">DSM 45119</strain>
    </source>
</reference>
<gene>
    <name evidence="11" type="ORF">ATL45_0185</name>
    <name evidence="12" type="ORF">SAMN05421805_12658</name>
</gene>
<protein>
    <submittedName>
        <fullName evidence="12">Kef-type K+ transport system, membrane component KefB</fullName>
    </submittedName>
    <submittedName>
        <fullName evidence="11">Transporter (CPA2 family)</fullName>
    </submittedName>
</protein>
<dbReference type="PANTHER" id="PTHR43562:SF1">
    <property type="entry name" value="NA(+)_H(+) ANTIPORTER YJBQ-RELATED"/>
    <property type="match status" value="1"/>
</dbReference>
<reference evidence="12 13" key="1">
    <citation type="submission" date="2016-10" db="EMBL/GenBank/DDBJ databases">
        <authorList>
            <person name="de Groot N.N."/>
        </authorList>
    </citation>
    <scope>NUCLEOTIDE SEQUENCE [LARGE SCALE GENOMIC DNA]</scope>
    <source>
        <strain evidence="12 13">CPCC 201259</strain>
    </source>
</reference>
<feature type="transmembrane region" description="Helical" evidence="9">
    <location>
        <begin position="30"/>
        <end position="52"/>
    </location>
</feature>
<dbReference type="AlphaFoldDB" id="A0A1I5KDH3"/>
<evidence type="ECO:0000256" key="2">
    <source>
        <dbReference type="ARBA" id="ARBA00005551"/>
    </source>
</evidence>
<keyword evidence="8 9" id="KW-0472">Membrane</keyword>
<feature type="transmembrane region" description="Helical" evidence="9">
    <location>
        <begin position="333"/>
        <end position="352"/>
    </location>
</feature>
<dbReference type="RefSeq" id="WP_093159848.1">
    <property type="nucleotide sequence ID" value="NZ_FOUP01000026.1"/>
</dbReference>
<dbReference type="Proteomes" id="UP000199398">
    <property type="component" value="Unassembled WGS sequence"/>
</dbReference>
<dbReference type="STRING" id="455193.SAMN05421805_12658"/>
<dbReference type="InterPro" id="IPR038770">
    <property type="entry name" value="Na+/solute_symporter_sf"/>
</dbReference>
<name>A0A1I5KDH3_9PSEU</name>
<dbReference type="Proteomes" id="UP000270697">
    <property type="component" value="Unassembled WGS sequence"/>
</dbReference>
<feature type="transmembrane region" description="Helical" evidence="9">
    <location>
        <begin position="88"/>
        <end position="108"/>
    </location>
</feature>
<feature type="transmembrane region" description="Helical" evidence="9">
    <location>
        <begin position="147"/>
        <end position="168"/>
    </location>
</feature>
<feature type="transmembrane region" description="Helical" evidence="9">
    <location>
        <begin position="301"/>
        <end position="321"/>
    </location>
</feature>
<organism evidence="12 13">
    <name type="scientific">Saccharopolyspora antimicrobica</name>
    <dbReference type="NCBI Taxonomy" id="455193"/>
    <lineage>
        <taxon>Bacteria</taxon>
        <taxon>Bacillati</taxon>
        <taxon>Actinomycetota</taxon>
        <taxon>Actinomycetes</taxon>
        <taxon>Pseudonocardiales</taxon>
        <taxon>Pseudonocardiaceae</taxon>
        <taxon>Saccharopolyspora</taxon>
    </lineage>
</organism>
<evidence type="ECO:0000313" key="14">
    <source>
        <dbReference type="Proteomes" id="UP000270697"/>
    </source>
</evidence>
<dbReference type="InterPro" id="IPR006153">
    <property type="entry name" value="Cation/H_exchanger_TM"/>
</dbReference>
<proteinExistence type="inferred from homology"/>
<keyword evidence="4" id="KW-0050">Antiport</keyword>
<dbReference type="EMBL" id="FOUP01000026">
    <property type="protein sequence ID" value="SFO82666.1"/>
    <property type="molecule type" value="Genomic_DNA"/>
</dbReference>
<comment type="subcellular location">
    <subcellularLocation>
        <location evidence="1">Membrane</location>
        <topology evidence="1">Multi-pass membrane protein</topology>
    </subcellularLocation>
</comment>
<feature type="transmembrane region" description="Helical" evidence="9">
    <location>
        <begin position="174"/>
        <end position="195"/>
    </location>
</feature>
<dbReference type="PANTHER" id="PTHR43562">
    <property type="entry name" value="NAPA-TYPE SODIUM/HYDROGEN ANTIPORTER"/>
    <property type="match status" value="1"/>
</dbReference>
<feature type="transmembrane region" description="Helical" evidence="9">
    <location>
        <begin position="364"/>
        <end position="383"/>
    </location>
</feature>
<accession>A0A1I5KDH3</accession>
<keyword evidence="14" id="KW-1185">Reference proteome</keyword>
<evidence type="ECO:0000256" key="6">
    <source>
        <dbReference type="ARBA" id="ARBA00022989"/>
    </source>
</evidence>
<dbReference type="EMBL" id="RBXX01000002">
    <property type="protein sequence ID" value="RKT81946.1"/>
    <property type="molecule type" value="Genomic_DNA"/>
</dbReference>
<feature type="transmembrane region" description="Helical" evidence="9">
    <location>
        <begin position="239"/>
        <end position="257"/>
    </location>
</feature>
<feature type="transmembrane region" description="Helical" evidence="9">
    <location>
        <begin position="6"/>
        <end position="23"/>
    </location>
</feature>
<evidence type="ECO:0000256" key="5">
    <source>
        <dbReference type="ARBA" id="ARBA00022692"/>
    </source>
</evidence>
<dbReference type="GO" id="GO:0015297">
    <property type="term" value="F:antiporter activity"/>
    <property type="evidence" value="ECO:0007669"/>
    <property type="project" value="UniProtKB-KW"/>
</dbReference>
<keyword evidence="3" id="KW-0813">Transport</keyword>
<evidence type="ECO:0000313" key="12">
    <source>
        <dbReference type="EMBL" id="SFO82666.1"/>
    </source>
</evidence>
<feature type="domain" description="Cation/H+ exchanger transmembrane" evidence="10">
    <location>
        <begin position="15"/>
        <end position="381"/>
    </location>
</feature>
<dbReference type="OrthoDB" id="9793589at2"/>
<feature type="transmembrane region" description="Helical" evidence="9">
    <location>
        <begin position="269"/>
        <end position="289"/>
    </location>
</feature>
<dbReference type="GO" id="GO:0016020">
    <property type="term" value="C:membrane"/>
    <property type="evidence" value="ECO:0007669"/>
    <property type="project" value="UniProtKB-SubCell"/>
</dbReference>
<dbReference type="Gene3D" id="1.20.1530.20">
    <property type="match status" value="1"/>
</dbReference>
<keyword evidence="6 9" id="KW-1133">Transmembrane helix</keyword>
<evidence type="ECO:0000256" key="9">
    <source>
        <dbReference type="SAM" id="Phobius"/>
    </source>
</evidence>
<feature type="transmembrane region" description="Helical" evidence="9">
    <location>
        <begin position="114"/>
        <end position="135"/>
    </location>
</feature>
<evidence type="ECO:0000256" key="1">
    <source>
        <dbReference type="ARBA" id="ARBA00004141"/>
    </source>
</evidence>
<comment type="similarity">
    <text evidence="2">Belongs to the monovalent cation:proton antiporter 2 (CPA2) transporter (TC 2.A.37) family.</text>
</comment>
<feature type="transmembrane region" description="Helical" evidence="9">
    <location>
        <begin position="58"/>
        <end position="76"/>
    </location>
</feature>
<evidence type="ECO:0000259" key="10">
    <source>
        <dbReference type="Pfam" id="PF00999"/>
    </source>
</evidence>
<keyword evidence="5 9" id="KW-0812">Transmembrane</keyword>